<feature type="active site" evidence="11">
    <location>
        <position position="181"/>
    </location>
</feature>
<keyword evidence="9 11" id="KW-0233">DNA recombination</keyword>
<gene>
    <name evidence="11" type="primary">xerD</name>
    <name evidence="14" type="ORF">A4S15_07435</name>
</gene>
<dbReference type="Gene3D" id="1.10.150.130">
    <property type="match status" value="1"/>
</dbReference>
<dbReference type="STRING" id="1827387.A4S15_07435"/>
<dbReference type="GO" id="GO:0007059">
    <property type="term" value="P:chromosome segregation"/>
    <property type="evidence" value="ECO:0007669"/>
    <property type="project" value="UniProtKB-UniRule"/>
</dbReference>
<dbReference type="HAMAP" id="MF_01808">
    <property type="entry name" value="Recomb_XerC_XerD"/>
    <property type="match status" value="1"/>
</dbReference>
<feature type="active site" evidence="11">
    <location>
        <position position="275"/>
    </location>
</feature>
<feature type="domain" description="Tyr recombinase" evidence="12">
    <location>
        <begin position="107"/>
        <end position="297"/>
    </location>
</feature>
<dbReference type="PROSITE" id="PS51898">
    <property type="entry name" value="TYR_RECOMBINASE"/>
    <property type="match status" value="1"/>
</dbReference>
<dbReference type="Pfam" id="PF00589">
    <property type="entry name" value="Phage_integrase"/>
    <property type="match status" value="1"/>
</dbReference>
<evidence type="ECO:0000256" key="11">
    <source>
        <dbReference type="HAMAP-Rule" id="MF_01807"/>
    </source>
</evidence>
<dbReference type="HAMAP" id="MF_01807">
    <property type="entry name" value="Recomb_XerD"/>
    <property type="match status" value="1"/>
</dbReference>
<dbReference type="InterPro" id="IPR010998">
    <property type="entry name" value="Integrase_recombinase_N"/>
</dbReference>
<evidence type="ECO:0000256" key="3">
    <source>
        <dbReference type="ARBA" id="ARBA00015810"/>
    </source>
</evidence>
<evidence type="ECO:0000259" key="13">
    <source>
        <dbReference type="PROSITE" id="PS51900"/>
    </source>
</evidence>
<sequence length="305" mass="33263">MNSLGAIDTFLEMLSVERNAAANTLAAYRRDLEGLATFLRAGASALGEATTDELRLYLEHLANDGLSAASSARKLSAMRQFYRFMLDEGWRKDNPTLLIDAPRRHQPLPKVLSSEDIDRLIVTAQKIAGNTDLPPAQRLRATRLICLIEIAYASGLRVSELISLPRLAAKPGLQMIAVMGKGHKERLVPLGDVAREAMAAYLALAGATDSPWLFPSRGASGHLTRQHFARDLKAIAAASGIDPSRLSPHVLRHAFASHLLQGGADLRVVQHLLGHADIATTQIYTHLPDARLHGLVRDHHPLMDD</sequence>
<comment type="subunit">
    <text evidence="11">Forms a cyclic heterotetrameric complex composed of two molecules of XerC and two molecules of XerD.</text>
</comment>
<feature type="active site" evidence="11">
    <location>
        <position position="157"/>
    </location>
</feature>
<keyword evidence="5 11" id="KW-0132">Cell division</keyword>
<reference evidence="14 15" key="1">
    <citation type="journal article" date="2017" name="Water Res.">
        <title>Comammox in drinking water systems.</title>
        <authorList>
            <person name="Wang Y."/>
            <person name="Ma L."/>
            <person name="Mao Y."/>
            <person name="Jiang X."/>
            <person name="Xia Y."/>
            <person name="Yu K."/>
            <person name="Li B."/>
            <person name="Zhang T."/>
        </authorList>
    </citation>
    <scope>NUCLEOTIDE SEQUENCE [LARGE SCALE GENOMIC DNA]</scope>
    <source>
        <strain evidence="14">SG_bin8</strain>
    </source>
</reference>
<dbReference type="NCBIfam" id="NF001399">
    <property type="entry name" value="PRK00283.1"/>
    <property type="match status" value="1"/>
</dbReference>
<evidence type="ECO:0000256" key="7">
    <source>
        <dbReference type="ARBA" id="ARBA00022908"/>
    </source>
</evidence>
<dbReference type="InterPro" id="IPR004107">
    <property type="entry name" value="Integrase_SAM-like_N"/>
</dbReference>
<dbReference type="InterPro" id="IPR011010">
    <property type="entry name" value="DNA_brk_join_enz"/>
</dbReference>
<feature type="active site" description="O-(3'-phospho-DNA)-tyrosine intermediate" evidence="11">
    <location>
        <position position="284"/>
    </location>
</feature>
<evidence type="ECO:0000256" key="4">
    <source>
        <dbReference type="ARBA" id="ARBA00022490"/>
    </source>
</evidence>
<dbReference type="InterPro" id="IPR002104">
    <property type="entry name" value="Integrase_catalytic"/>
</dbReference>
<dbReference type="InterPro" id="IPR050090">
    <property type="entry name" value="Tyrosine_recombinase_XerCD"/>
</dbReference>
<evidence type="ECO:0000313" key="15">
    <source>
        <dbReference type="Proteomes" id="UP000192872"/>
    </source>
</evidence>
<protein>
    <recommendedName>
        <fullName evidence="3 11">Tyrosine recombinase XerD</fullName>
    </recommendedName>
</protein>
<dbReference type="Proteomes" id="UP000192872">
    <property type="component" value="Unassembled WGS sequence"/>
</dbReference>
<feature type="active site" evidence="11">
    <location>
        <position position="252"/>
    </location>
</feature>
<dbReference type="InterPro" id="IPR013762">
    <property type="entry name" value="Integrase-like_cat_sf"/>
</dbReference>
<evidence type="ECO:0000256" key="9">
    <source>
        <dbReference type="ARBA" id="ARBA00023172"/>
    </source>
</evidence>
<comment type="function">
    <text evidence="11">Site-specific tyrosine recombinase, which acts by catalyzing the cutting and rejoining of the recombining DNA molecules. The XerC-XerD complex is essential to convert dimers of the bacterial chromosome into monomers to permit their segregation at cell division. It also contributes to the segregational stability of plasmids.</text>
</comment>
<feature type="domain" description="Core-binding (CB)" evidence="13">
    <location>
        <begin position="1"/>
        <end position="86"/>
    </location>
</feature>
<feature type="active site" evidence="11">
    <location>
        <position position="249"/>
    </location>
</feature>
<evidence type="ECO:0000256" key="1">
    <source>
        <dbReference type="ARBA" id="ARBA00004496"/>
    </source>
</evidence>
<evidence type="ECO:0000256" key="5">
    <source>
        <dbReference type="ARBA" id="ARBA00022618"/>
    </source>
</evidence>
<comment type="subcellular location">
    <subcellularLocation>
        <location evidence="1 11">Cytoplasm</location>
    </subcellularLocation>
</comment>
<dbReference type="SUPFAM" id="SSF56349">
    <property type="entry name" value="DNA breaking-rejoining enzymes"/>
    <property type="match status" value="1"/>
</dbReference>
<dbReference type="Pfam" id="PF02899">
    <property type="entry name" value="Phage_int_SAM_1"/>
    <property type="match status" value="1"/>
</dbReference>
<dbReference type="PANTHER" id="PTHR30349:SF90">
    <property type="entry name" value="TYROSINE RECOMBINASE XERD"/>
    <property type="match status" value="1"/>
</dbReference>
<dbReference type="RefSeq" id="WP_376800410.1">
    <property type="nucleotide sequence ID" value="NZ_DBNB01000037.1"/>
</dbReference>
<proteinExistence type="inferred from homology"/>
<accession>A0A1W9HZK3</accession>
<dbReference type="PROSITE" id="PS51900">
    <property type="entry name" value="CB"/>
    <property type="match status" value="1"/>
</dbReference>
<dbReference type="GO" id="GO:0006313">
    <property type="term" value="P:DNA transposition"/>
    <property type="evidence" value="ECO:0007669"/>
    <property type="project" value="UniProtKB-UniRule"/>
</dbReference>
<keyword evidence="10 11" id="KW-0131">Cell cycle</keyword>
<dbReference type="GO" id="GO:0051301">
    <property type="term" value="P:cell division"/>
    <property type="evidence" value="ECO:0007669"/>
    <property type="project" value="UniProtKB-KW"/>
</dbReference>
<dbReference type="GO" id="GO:0003677">
    <property type="term" value="F:DNA binding"/>
    <property type="evidence" value="ECO:0007669"/>
    <property type="project" value="UniProtKB-UniRule"/>
</dbReference>
<evidence type="ECO:0000313" key="14">
    <source>
        <dbReference type="EMBL" id="OQW52651.1"/>
    </source>
</evidence>
<evidence type="ECO:0000256" key="2">
    <source>
        <dbReference type="ARBA" id="ARBA00010450"/>
    </source>
</evidence>
<evidence type="ECO:0000256" key="8">
    <source>
        <dbReference type="ARBA" id="ARBA00023125"/>
    </source>
</evidence>
<dbReference type="AlphaFoldDB" id="A0A1W9HZK3"/>
<keyword evidence="4 11" id="KW-0963">Cytoplasm</keyword>
<dbReference type="EMBL" id="LWDL01000012">
    <property type="protein sequence ID" value="OQW52651.1"/>
    <property type="molecule type" value="Genomic_DNA"/>
</dbReference>
<evidence type="ECO:0000256" key="10">
    <source>
        <dbReference type="ARBA" id="ARBA00023306"/>
    </source>
</evidence>
<dbReference type="GO" id="GO:0009037">
    <property type="term" value="F:tyrosine-based site-specific recombinase activity"/>
    <property type="evidence" value="ECO:0007669"/>
    <property type="project" value="UniProtKB-UniRule"/>
</dbReference>
<dbReference type="InterPro" id="IPR044068">
    <property type="entry name" value="CB"/>
</dbReference>
<dbReference type="InterPro" id="IPR011932">
    <property type="entry name" value="Recomb_XerD"/>
</dbReference>
<evidence type="ECO:0000256" key="6">
    <source>
        <dbReference type="ARBA" id="ARBA00022829"/>
    </source>
</evidence>
<dbReference type="GO" id="GO:0005737">
    <property type="term" value="C:cytoplasm"/>
    <property type="evidence" value="ECO:0007669"/>
    <property type="project" value="UniProtKB-SubCell"/>
</dbReference>
<keyword evidence="8 11" id="KW-0238">DNA-binding</keyword>
<organism evidence="14 15">
    <name type="scientific">Candidatus Raskinella chloraquaticus</name>
    <dbReference type="NCBI Taxonomy" id="1951219"/>
    <lineage>
        <taxon>Bacteria</taxon>
        <taxon>Pseudomonadati</taxon>
        <taxon>Pseudomonadota</taxon>
        <taxon>Alphaproteobacteria</taxon>
        <taxon>Hyphomicrobiales</taxon>
        <taxon>Phreatobacteraceae</taxon>
        <taxon>Candidatus Raskinella</taxon>
    </lineage>
</organism>
<keyword evidence="7 11" id="KW-0229">DNA integration</keyword>
<comment type="similarity">
    <text evidence="2 11">Belongs to the 'phage' integrase family. XerD subfamily.</text>
</comment>
<dbReference type="Gene3D" id="1.10.443.10">
    <property type="entry name" value="Intergrase catalytic core"/>
    <property type="match status" value="1"/>
</dbReference>
<evidence type="ECO:0000259" key="12">
    <source>
        <dbReference type="PROSITE" id="PS51898"/>
    </source>
</evidence>
<dbReference type="InterPro" id="IPR023009">
    <property type="entry name" value="Tyrosine_recombinase_XerC/XerD"/>
</dbReference>
<name>A0A1W9HZK3_9HYPH</name>
<keyword evidence="6 11" id="KW-0159">Chromosome partition</keyword>
<dbReference type="PANTHER" id="PTHR30349">
    <property type="entry name" value="PHAGE INTEGRASE-RELATED"/>
    <property type="match status" value="1"/>
</dbReference>
<comment type="caution">
    <text evidence="14">The sequence shown here is derived from an EMBL/GenBank/DDBJ whole genome shotgun (WGS) entry which is preliminary data.</text>
</comment>